<feature type="non-terminal residue" evidence="1">
    <location>
        <position position="1"/>
    </location>
</feature>
<comment type="caution">
    <text evidence="1">The sequence shown here is derived from an EMBL/GenBank/DDBJ whole genome shotgun (WGS) entry which is preliminary data.</text>
</comment>
<accession>A0A445HKC0</accession>
<proteinExistence type="predicted"/>
<evidence type="ECO:0008006" key="3">
    <source>
        <dbReference type="Google" id="ProtNLM"/>
    </source>
</evidence>
<dbReference type="EMBL" id="QZWG01000012">
    <property type="protein sequence ID" value="RZB74217.1"/>
    <property type="molecule type" value="Genomic_DNA"/>
</dbReference>
<sequence length="97" mass="10341">FSESGGSSIMASAVRLASRSFFANRSRSFVKSSTTPFVFSSSSASRISRASRVLSVVISVESLMPLHSAIANARLTSNIAFDSTCWSSLSRGLKKTL</sequence>
<evidence type="ECO:0000313" key="2">
    <source>
        <dbReference type="Proteomes" id="UP000289340"/>
    </source>
</evidence>
<protein>
    <recommendedName>
        <fullName evidence="3">Protein NUCLEAR FUSION DEFECTIVE 6, chloroplastic/mitochondrial</fullName>
    </recommendedName>
</protein>
<evidence type="ECO:0000313" key="1">
    <source>
        <dbReference type="EMBL" id="RZB74217.1"/>
    </source>
</evidence>
<name>A0A445HKC0_GLYSO</name>
<organism evidence="1 2">
    <name type="scientific">Glycine soja</name>
    <name type="common">Wild soybean</name>
    <dbReference type="NCBI Taxonomy" id="3848"/>
    <lineage>
        <taxon>Eukaryota</taxon>
        <taxon>Viridiplantae</taxon>
        <taxon>Streptophyta</taxon>
        <taxon>Embryophyta</taxon>
        <taxon>Tracheophyta</taxon>
        <taxon>Spermatophyta</taxon>
        <taxon>Magnoliopsida</taxon>
        <taxon>eudicotyledons</taxon>
        <taxon>Gunneridae</taxon>
        <taxon>Pentapetalae</taxon>
        <taxon>rosids</taxon>
        <taxon>fabids</taxon>
        <taxon>Fabales</taxon>
        <taxon>Fabaceae</taxon>
        <taxon>Papilionoideae</taxon>
        <taxon>50 kb inversion clade</taxon>
        <taxon>NPAAA clade</taxon>
        <taxon>indigoferoid/millettioid clade</taxon>
        <taxon>Phaseoleae</taxon>
        <taxon>Glycine</taxon>
        <taxon>Glycine subgen. Soja</taxon>
    </lineage>
</organism>
<reference evidence="1 2" key="1">
    <citation type="submission" date="2018-09" db="EMBL/GenBank/DDBJ databases">
        <title>A high-quality reference genome of wild soybean provides a powerful tool to mine soybean genomes.</title>
        <authorList>
            <person name="Xie M."/>
            <person name="Chung C.Y.L."/>
            <person name="Li M.-W."/>
            <person name="Wong F.-L."/>
            <person name="Chan T.-F."/>
            <person name="Lam H.-M."/>
        </authorList>
    </citation>
    <scope>NUCLEOTIDE SEQUENCE [LARGE SCALE GENOMIC DNA]</scope>
    <source>
        <strain evidence="2">cv. W05</strain>
        <tissue evidence="1">Hypocotyl of etiolated seedlings</tissue>
    </source>
</reference>
<dbReference type="InterPro" id="IPR043459">
    <property type="entry name" value="NFD6/NOXY2-like"/>
</dbReference>
<keyword evidence="2" id="KW-1185">Reference proteome</keyword>
<dbReference type="PANTHER" id="PTHR33156:SF37">
    <property type="entry name" value="PROTEIN NUCLEAR FUSION DEFECTIVE 6, CHLOROPLASTIC_MITOCHONDRIAL"/>
    <property type="match status" value="1"/>
</dbReference>
<dbReference type="Proteomes" id="UP000289340">
    <property type="component" value="Chromosome 12"/>
</dbReference>
<dbReference type="PANTHER" id="PTHR33156">
    <property type="entry name" value="OS02G0230000 PROTEIN"/>
    <property type="match status" value="1"/>
</dbReference>
<dbReference type="AlphaFoldDB" id="A0A445HKC0"/>
<gene>
    <name evidence="1" type="ORF">D0Y65_033340</name>
</gene>